<evidence type="ECO:0000313" key="1">
    <source>
        <dbReference type="EMBL" id="KIX14892.1"/>
    </source>
</evidence>
<gene>
    <name evidence="1" type="ORF">X474_07020</name>
</gene>
<protein>
    <submittedName>
        <fullName evidence="1">Uncharacterized protein</fullName>
    </submittedName>
</protein>
<reference evidence="1 2" key="1">
    <citation type="submission" date="2013-11" db="EMBL/GenBank/DDBJ databases">
        <title>Metagenomic analysis of a methanogenic consortium involved in long chain n-alkane degradation.</title>
        <authorList>
            <person name="Davidova I.A."/>
            <person name="Callaghan A.V."/>
            <person name="Wawrik B."/>
            <person name="Pruitt S."/>
            <person name="Marks C."/>
            <person name="Duncan K.E."/>
            <person name="Suflita J.M."/>
        </authorList>
    </citation>
    <scope>NUCLEOTIDE SEQUENCE [LARGE SCALE GENOMIC DNA]</scope>
    <source>
        <strain evidence="1 2">SPR</strain>
    </source>
</reference>
<proteinExistence type="predicted"/>
<dbReference type="InParanoid" id="A0A0D2GJC7"/>
<accession>A0A0D2GJC7</accession>
<dbReference type="AlphaFoldDB" id="A0A0D2GJC7"/>
<evidence type="ECO:0000313" key="2">
    <source>
        <dbReference type="Proteomes" id="UP000032233"/>
    </source>
</evidence>
<dbReference type="EMBL" id="AZAC01000008">
    <property type="protein sequence ID" value="KIX14892.1"/>
    <property type="molecule type" value="Genomic_DNA"/>
</dbReference>
<sequence length="54" mass="5825">MVLRRLNGSCQPGFAASIAHTLKGRPFAKACKAVLTAFLKSHQGNKGQDGHIYQ</sequence>
<keyword evidence="2" id="KW-1185">Reference proteome</keyword>
<comment type="caution">
    <text evidence="1">The sequence shown here is derived from an EMBL/GenBank/DDBJ whole genome shotgun (WGS) entry which is preliminary data.</text>
</comment>
<dbReference type="Proteomes" id="UP000032233">
    <property type="component" value="Unassembled WGS sequence"/>
</dbReference>
<organism evidence="1 2">
    <name type="scientific">Dethiosulfatarculus sandiegensis</name>
    <dbReference type="NCBI Taxonomy" id="1429043"/>
    <lineage>
        <taxon>Bacteria</taxon>
        <taxon>Pseudomonadati</taxon>
        <taxon>Thermodesulfobacteriota</taxon>
        <taxon>Desulfarculia</taxon>
        <taxon>Desulfarculales</taxon>
        <taxon>Desulfarculaceae</taxon>
        <taxon>Dethiosulfatarculus</taxon>
    </lineage>
</organism>
<name>A0A0D2GJC7_9BACT</name>